<dbReference type="Proteomes" id="UP000477386">
    <property type="component" value="Unassembled WGS sequence"/>
</dbReference>
<evidence type="ECO:0000256" key="2">
    <source>
        <dbReference type="SAM" id="Phobius"/>
    </source>
</evidence>
<dbReference type="Pfam" id="PF04773">
    <property type="entry name" value="FecR"/>
    <property type="match status" value="1"/>
</dbReference>
<keyword evidence="2" id="KW-0812">Transmembrane</keyword>
<evidence type="ECO:0000259" key="3">
    <source>
        <dbReference type="Pfam" id="PF04773"/>
    </source>
</evidence>
<dbReference type="Gene3D" id="3.55.50.30">
    <property type="match status" value="1"/>
</dbReference>
<dbReference type="RefSeq" id="WP_164043238.1">
    <property type="nucleotide sequence ID" value="NZ_JAAGNZ010000003.1"/>
</dbReference>
<keyword evidence="1" id="KW-0175">Coiled coil</keyword>
<evidence type="ECO:0000313" key="6">
    <source>
        <dbReference type="Proteomes" id="UP000477386"/>
    </source>
</evidence>
<dbReference type="InterPro" id="IPR006860">
    <property type="entry name" value="FecR"/>
</dbReference>
<feature type="transmembrane region" description="Helical" evidence="2">
    <location>
        <begin position="104"/>
        <end position="125"/>
    </location>
</feature>
<proteinExistence type="predicted"/>
<feature type="coiled-coil region" evidence="1">
    <location>
        <begin position="50"/>
        <end position="77"/>
    </location>
</feature>
<comment type="caution">
    <text evidence="5">The sequence shown here is derived from an EMBL/GenBank/DDBJ whole genome shotgun (WGS) entry which is preliminary data.</text>
</comment>
<organism evidence="5 6">
    <name type="scientific">Spirosoma agri</name>
    <dbReference type="NCBI Taxonomy" id="1987381"/>
    <lineage>
        <taxon>Bacteria</taxon>
        <taxon>Pseudomonadati</taxon>
        <taxon>Bacteroidota</taxon>
        <taxon>Cytophagia</taxon>
        <taxon>Cytophagales</taxon>
        <taxon>Cytophagaceae</taxon>
        <taxon>Spirosoma</taxon>
    </lineage>
</organism>
<dbReference type="GO" id="GO:0016989">
    <property type="term" value="F:sigma factor antagonist activity"/>
    <property type="evidence" value="ECO:0007669"/>
    <property type="project" value="TreeGrafter"/>
</dbReference>
<dbReference type="InterPro" id="IPR032508">
    <property type="entry name" value="FecR_C"/>
</dbReference>
<keyword evidence="2" id="KW-1133">Transmembrane helix</keyword>
<dbReference type="Gene3D" id="2.60.120.1440">
    <property type="match status" value="1"/>
</dbReference>
<dbReference type="InterPro" id="IPR012373">
    <property type="entry name" value="Ferrdict_sens_TM"/>
</dbReference>
<dbReference type="PANTHER" id="PTHR30273:SF2">
    <property type="entry name" value="PROTEIN FECR"/>
    <property type="match status" value="1"/>
</dbReference>
<protein>
    <submittedName>
        <fullName evidence="5">FecR family protein</fullName>
    </submittedName>
</protein>
<feature type="domain" description="Protein FecR C-terminal" evidence="4">
    <location>
        <begin position="301"/>
        <end position="368"/>
    </location>
</feature>
<evidence type="ECO:0000259" key="4">
    <source>
        <dbReference type="Pfam" id="PF16344"/>
    </source>
</evidence>
<evidence type="ECO:0000313" key="5">
    <source>
        <dbReference type="EMBL" id="NEU70077.1"/>
    </source>
</evidence>
<name>A0A6M0IQ83_9BACT</name>
<sequence length="374" mass="42045">MPDYTTYTFDDFVLDDRFQQWVLKNAPADQVFWNEWLQINPDKVDLVLAARQFVSQMQQAQEELSDEELASEVARIRVNRQKAQDLNELQPLQQHQPPAHFMSWARIAAAITLVVGLGTLAFFYWRTPTTPLAVYQHKVEQQAGTLQEIQNTTNASQLVRLPDGSRVTLYKGSRVSFPRTFTARQREVFLVGEAFFDVVRRPKQPFMVYTSQLTTQVLGTSFTVRAYPDDKEAKVIVRTGKVSVFKTPPGGELGDLGGSEPAIILTPNQQATFQANDRLLERSLVALPEPITSPAGEPQVLAFEHTPVVSVFKKLETAYGIVINYDVDLLTGCELTAEFGAESLFEKLDLICRATNSTYEVIDAQIVIHSKGCR</sequence>
<dbReference type="Pfam" id="PF16344">
    <property type="entry name" value="FecR_C"/>
    <property type="match status" value="1"/>
</dbReference>
<keyword evidence="2" id="KW-0472">Membrane</keyword>
<feature type="domain" description="FecR protein" evidence="3">
    <location>
        <begin position="152"/>
        <end position="242"/>
    </location>
</feature>
<evidence type="ECO:0000256" key="1">
    <source>
        <dbReference type="SAM" id="Coils"/>
    </source>
</evidence>
<accession>A0A6M0IQ83</accession>
<keyword evidence="6" id="KW-1185">Reference proteome</keyword>
<gene>
    <name evidence="5" type="ORF">GK091_24585</name>
</gene>
<dbReference type="PIRSF" id="PIRSF018266">
    <property type="entry name" value="FecR"/>
    <property type="match status" value="1"/>
</dbReference>
<reference evidence="5 6" key="1">
    <citation type="submission" date="2020-02" db="EMBL/GenBank/DDBJ databases">
        <title>Draft genome sequence of two Spirosoma agri KCTC 52727 and Spirosoma terrae KCTC 52035.</title>
        <authorList>
            <person name="Rojas J."/>
            <person name="Ambika Manirajan B."/>
            <person name="Ratering S."/>
            <person name="Suarez C."/>
            <person name="Schnell S."/>
        </authorList>
    </citation>
    <scope>NUCLEOTIDE SEQUENCE [LARGE SCALE GENOMIC DNA]</scope>
    <source>
        <strain evidence="5 6">KCTC 52727</strain>
    </source>
</reference>
<dbReference type="EMBL" id="JAAGNZ010000003">
    <property type="protein sequence ID" value="NEU70077.1"/>
    <property type="molecule type" value="Genomic_DNA"/>
</dbReference>
<dbReference type="PANTHER" id="PTHR30273">
    <property type="entry name" value="PERIPLASMIC SIGNAL SENSOR AND SIGMA FACTOR ACTIVATOR FECR-RELATED"/>
    <property type="match status" value="1"/>
</dbReference>
<dbReference type="AlphaFoldDB" id="A0A6M0IQ83"/>